<comment type="caution">
    <text evidence="1">The sequence shown here is derived from an EMBL/GenBank/DDBJ whole genome shotgun (WGS) entry which is preliminary data.</text>
</comment>
<protein>
    <submittedName>
        <fullName evidence="1">Peptidase C39 family protein</fullName>
    </submittedName>
</protein>
<organism evidence="1 2">
    <name type="scientific">Mycolicibacterium parafortuitum</name>
    <name type="common">Mycobacterium parafortuitum</name>
    <dbReference type="NCBI Taxonomy" id="39692"/>
    <lineage>
        <taxon>Bacteria</taxon>
        <taxon>Bacillati</taxon>
        <taxon>Actinomycetota</taxon>
        <taxon>Actinomycetes</taxon>
        <taxon>Mycobacteriales</taxon>
        <taxon>Mycobacteriaceae</taxon>
        <taxon>Mycolicibacterium</taxon>
    </lineage>
</organism>
<proteinExistence type="predicted"/>
<evidence type="ECO:0000313" key="1">
    <source>
        <dbReference type="EMBL" id="MDZ5086054.1"/>
    </source>
</evidence>
<accession>A0ACC6MGE7</accession>
<dbReference type="Proteomes" id="UP001289645">
    <property type="component" value="Unassembled WGS sequence"/>
</dbReference>
<gene>
    <name evidence="1" type="ORF">OHX15_11730</name>
</gene>
<evidence type="ECO:0000313" key="2">
    <source>
        <dbReference type="Proteomes" id="UP001289645"/>
    </source>
</evidence>
<name>A0ACC6MGE7_MYCPF</name>
<dbReference type="EMBL" id="JAOXLN010000010">
    <property type="protein sequence ID" value="MDZ5086054.1"/>
    <property type="molecule type" value="Genomic_DNA"/>
</dbReference>
<reference evidence="1 2" key="1">
    <citation type="journal article" date="2021" name="Chemosphere">
        <title>Bioballs carrying a syntrophic Rhodococcus and Mycolicibacterium consortium for simultaneous sorption and biodegradation of fuel oil in contaminated freshwater.</title>
        <authorList>
            <person name="Naloka K."/>
            <person name="Polrit D."/>
            <person name="Muangchinda C."/>
            <person name="Thoetkiattikul H."/>
            <person name="Pinyakong O."/>
        </authorList>
    </citation>
    <scope>NUCLEOTIDE SEQUENCE [LARGE SCALE GENOMIC DNA]</scope>
    <source>
        <strain evidence="1 2">J101</strain>
    </source>
</reference>
<sequence>MAVLEQSVTEGADAIAELLTAELAELLDADMTARWRIRREQYLPRVLLLRHDNRIVAAALVSSRPATAALKIVDLWCCEAPALTPMLDAVVAMARQARAAVVKWEIRDDAGLPEAARSRGFVETQPRAHPDPGVGGYALWLTPLPHTEPRYYAQSTEFTCGAVAGLLAAELVGRPGFSGDLRDRRLELDFWRTASNFPACEPVGLAVAVQRHLGADRRVEVALDTEDPLLIDEFSGFDREFRIELQSDSRQHAADLGVTVRGDRVEIAEVAERISVGEIALLLITQTPMHGQNEPHWITAHASDGQTLVVVQDPWLDRPGGETWVDAHDLPIRLADLDRMCRWGRDEHRGVVFVAPE</sequence>
<keyword evidence="2" id="KW-1185">Reference proteome</keyword>